<dbReference type="PaxDb" id="35128-Thaps24312"/>
<feature type="chain" id="PRO_5002877065" evidence="2">
    <location>
        <begin position="20"/>
        <end position="116"/>
    </location>
</feature>
<dbReference type="AlphaFoldDB" id="B8LBS3"/>
<reference evidence="3 4" key="1">
    <citation type="journal article" date="2004" name="Science">
        <title>The genome of the diatom Thalassiosira pseudonana: ecology, evolution, and metabolism.</title>
        <authorList>
            <person name="Armbrust E.V."/>
            <person name="Berges J.A."/>
            <person name="Bowler C."/>
            <person name="Green B.R."/>
            <person name="Martinez D."/>
            <person name="Putnam N.H."/>
            <person name="Zhou S."/>
            <person name="Allen A.E."/>
            <person name="Apt K.E."/>
            <person name="Bechner M."/>
            <person name="Brzezinski M.A."/>
            <person name="Chaal B.K."/>
            <person name="Chiovitti A."/>
            <person name="Davis A.K."/>
            <person name="Demarest M.S."/>
            <person name="Detter J.C."/>
            <person name="Glavina T."/>
            <person name="Goodstein D."/>
            <person name="Hadi M.Z."/>
            <person name="Hellsten U."/>
            <person name="Hildebrand M."/>
            <person name="Jenkins B.D."/>
            <person name="Jurka J."/>
            <person name="Kapitonov V.V."/>
            <person name="Kroger N."/>
            <person name="Lau W.W."/>
            <person name="Lane T.W."/>
            <person name="Larimer F.W."/>
            <person name="Lippmeier J.C."/>
            <person name="Lucas S."/>
            <person name="Medina M."/>
            <person name="Montsant A."/>
            <person name="Obornik M."/>
            <person name="Parker M.S."/>
            <person name="Palenik B."/>
            <person name="Pazour G.J."/>
            <person name="Richardson P.M."/>
            <person name="Rynearson T.A."/>
            <person name="Saito M.A."/>
            <person name="Schwartz D.C."/>
            <person name="Thamatrakoln K."/>
            <person name="Valentin K."/>
            <person name="Vardi A."/>
            <person name="Wilkerson F.P."/>
            <person name="Rokhsar D.S."/>
        </authorList>
    </citation>
    <scope>NUCLEOTIDE SEQUENCE [LARGE SCALE GENOMIC DNA]</scope>
    <source>
        <strain evidence="3 4">CCMP1335</strain>
    </source>
</reference>
<organism evidence="3 4">
    <name type="scientific">Thalassiosira pseudonana</name>
    <name type="common">Marine diatom</name>
    <name type="synonym">Cyclotella nana</name>
    <dbReference type="NCBI Taxonomy" id="35128"/>
    <lineage>
        <taxon>Eukaryota</taxon>
        <taxon>Sar</taxon>
        <taxon>Stramenopiles</taxon>
        <taxon>Ochrophyta</taxon>
        <taxon>Bacillariophyta</taxon>
        <taxon>Coscinodiscophyceae</taxon>
        <taxon>Thalassiosirophycidae</taxon>
        <taxon>Thalassiosirales</taxon>
        <taxon>Thalassiosiraceae</taxon>
        <taxon>Thalassiosira</taxon>
    </lineage>
</organism>
<proteinExistence type="predicted"/>
<dbReference type="GeneID" id="7443277"/>
<keyword evidence="1" id="KW-0472">Membrane</keyword>
<evidence type="ECO:0000313" key="3">
    <source>
        <dbReference type="EMBL" id="EED87099.1"/>
    </source>
</evidence>
<feature type="signal peptide" evidence="2">
    <location>
        <begin position="1"/>
        <end position="19"/>
    </location>
</feature>
<evidence type="ECO:0000313" key="4">
    <source>
        <dbReference type="Proteomes" id="UP000001449"/>
    </source>
</evidence>
<dbReference type="EMBL" id="DS999415">
    <property type="protein sequence ID" value="EED87099.1"/>
    <property type="molecule type" value="Genomic_DNA"/>
</dbReference>
<dbReference type="KEGG" id="tps:THAPSDRAFT_24312"/>
<dbReference type="Proteomes" id="UP000001449">
    <property type="component" value="Chromosome 11"/>
</dbReference>
<feature type="transmembrane region" description="Helical" evidence="1">
    <location>
        <begin position="96"/>
        <end position="115"/>
    </location>
</feature>
<dbReference type="RefSeq" id="XP_002296403.1">
    <property type="nucleotide sequence ID" value="XM_002296367.1"/>
</dbReference>
<keyword evidence="4" id="KW-1185">Reference proteome</keyword>
<evidence type="ECO:0000256" key="1">
    <source>
        <dbReference type="SAM" id="Phobius"/>
    </source>
</evidence>
<keyword evidence="2" id="KW-0732">Signal</keyword>
<name>B8LBS3_THAPS</name>
<dbReference type="HOGENOM" id="CLU_2101863_0_0_1"/>
<dbReference type="InParanoid" id="B8LBS3"/>
<accession>B8LBS3</accession>
<keyword evidence="1" id="KW-0812">Transmembrane</keyword>
<sequence length="116" mass="11938">MKSTSIIAAIILGSASVSAAVASEAVEFGRSLLEEDMSMSMPIEEEISMNYVIEFEGSMPPMSMWTDEKGYVEEDEQAGFGATIDAVRADSAANGLSAGVLGVASLVGALVVGALV</sequence>
<evidence type="ECO:0000256" key="2">
    <source>
        <dbReference type="SAM" id="SignalP"/>
    </source>
</evidence>
<reference evidence="3 4" key="2">
    <citation type="journal article" date="2008" name="Nature">
        <title>The Phaeodactylum genome reveals the evolutionary history of diatom genomes.</title>
        <authorList>
            <person name="Bowler C."/>
            <person name="Allen A.E."/>
            <person name="Badger J.H."/>
            <person name="Grimwood J."/>
            <person name="Jabbari K."/>
            <person name="Kuo A."/>
            <person name="Maheswari U."/>
            <person name="Martens C."/>
            <person name="Maumus F."/>
            <person name="Otillar R.P."/>
            <person name="Rayko E."/>
            <person name="Salamov A."/>
            <person name="Vandepoele K."/>
            <person name="Beszteri B."/>
            <person name="Gruber A."/>
            <person name="Heijde M."/>
            <person name="Katinka M."/>
            <person name="Mock T."/>
            <person name="Valentin K."/>
            <person name="Verret F."/>
            <person name="Berges J.A."/>
            <person name="Brownlee C."/>
            <person name="Cadoret J.P."/>
            <person name="Chiovitti A."/>
            <person name="Choi C.J."/>
            <person name="Coesel S."/>
            <person name="De Martino A."/>
            <person name="Detter J.C."/>
            <person name="Durkin C."/>
            <person name="Falciatore A."/>
            <person name="Fournet J."/>
            <person name="Haruta M."/>
            <person name="Huysman M.J."/>
            <person name="Jenkins B.D."/>
            <person name="Jiroutova K."/>
            <person name="Jorgensen R.E."/>
            <person name="Joubert Y."/>
            <person name="Kaplan A."/>
            <person name="Kroger N."/>
            <person name="Kroth P.G."/>
            <person name="La Roche J."/>
            <person name="Lindquist E."/>
            <person name="Lommer M."/>
            <person name="Martin-Jezequel V."/>
            <person name="Lopez P.J."/>
            <person name="Lucas S."/>
            <person name="Mangogna M."/>
            <person name="McGinnis K."/>
            <person name="Medlin L.K."/>
            <person name="Montsant A."/>
            <person name="Oudot-Le Secq M.P."/>
            <person name="Napoli C."/>
            <person name="Obornik M."/>
            <person name="Parker M.S."/>
            <person name="Petit J.L."/>
            <person name="Porcel B.M."/>
            <person name="Poulsen N."/>
            <person name="Robison M."/>
            <person name="Rychlewski L."/>
            <person name="Rynearson T.A."/>
            <person name="Schmutz J."/>
            <person name="Shapiro H."/>
            <person name="Siaut M."/>
            <person name="Stanley M."/>
            <person name="Sussman M.R."/>
            <person name="Taylor A.R."/>
            <person name="Vardi A."/>
            <person name="von Dassow P."/>
            <person name="Vyverman W."/>
            <person name="Willis A."/>
            <person name="Wyrwicz L.S."/>
            <person name="Rokhsar D.S."/>
            <person name="Weissenbach J."/>
            <person name="Armbrust E.V."/>
            <person name="Green B.R."/>
            <person name="Van de Peer Y."/>
            <person name="Grigoriev I.V."/>
        </authorList>
    </citation>
    <scope>NUCLEOTIDE SEQUENCE [LARGE SCALE GENOMIC DNA]</scope>
    <source>
        <strain evidence="3 4">CCMP1335</strain>
    </source>
</reference>
<protein>
    <submittedName>
        <fullName evidence="3">Uncharacterized protein</fullName>
    </submittedName>
</protein>
<gene>
    <name evidence="3" type="ORF">THAPSDRAFT_24312</name>
</gene>
<keyword evidence="1" id="KW-1133">Transmembrane helix</keyword>